<dbReference type="SUPFAM" id="SSF47240">
    <property type="entry name" value="Ferritin-like"/>
    <property type="match status" value="1"/>
</dbReference>
<evidence type="ECO:0000313" key="1">
    <source>
        <dbReference type="EMBL" id="GAA5148368.1"/>
    </source>
</evidence>
<dbReference type="EMBL" id="BAABIA010000011">
    <property type="protein sequence ID" value="GAA5148368.1"/>
    <property type="molecule type" value="Genomic_DNA"/>
</dbReference>
<comment type="caution">
    <text evidence="1">The sequence shown here is derived from an EMBL/GenBank/DDBJ whole genome shotgun (WGS) entry which is preliminary data.</text>
</comment>
<proteinExistence type="predicted"/>
<sequence length="260" mass="29909">MNTAFWIHHFQTNASVHDQITFDDQPAPLPDSVRIPLAHSLAIFQLGESGTGSRLRRYAREVAPLENFRGYQRAIDLFVCEEQAHSRLLSRMVLHLGGSLLEKQWTNSVFRRLRFLVNLEFAIQVLLTAELIAEVYYGSLYLRVKDASIHTACRQILRDEMKHLEFQRQFLAERLATFTPVGRWLWTCQFRLIHALTSRVVAWDHRHCLRAIGLTTTSFVQRCQESLARFQDRLETQVRECGATAVPGHSAATAQPQSHT</sequence>
<dbReference type="Proteomes" id="UP001499852">
    <property type="component" value="Unassembled WGS sequence"/>
</dbReference>
<gene>
    <name evidence="1" type="ORF">GCM10023213_44510</name>
</gene>
<dbReference type="Gene3D" id="1.10.620.20">
    <property type="entry name" value="Ribonucleotide Reductase, subunit A"/>
    <property type="match status" value="1"/>
</dbReference>
<protein>
    <recommendedName>
        <fullName evidence="3">Ferritin-like domain-containing protein</fullName>
    </recommendedName>
</protein>
<evidence type="ECO:0000313" key="2">
    <source>
        <dbReference type="Proteomes" id="UP001499852"/>
    </source>
</evidence>
<keyword evidence="2" id="KW-1185">Reference proteome</keyword>
<reference evidence="2" key="1">
    <citation type="journal article" date="2019" name="Int. J. Syst. Evol. Microbiol.">
        <title>The Global Catalogue of Microorganisms (GCM) 10K type strain sequencing project: providing services to taxonomists for standard genome sequencing and annotation.</title>
        <authorList>
            <consortium name="The Broad Institute Genomics Platform"/>
            <consortium name="The Broad Institute Genome Sequencing Center for Infectious Disease"/>
            <person name="Wu L."/>
            <person name="Ma J."/>
        </authorList>
    </citation>
    <scope>NUCLEOTIDE SEQUENCE [LARGE SCALE GENOMIC DNA]</scope>
    <source>
        <strain evidence="2">JCM 18053</strain>
    </source>
</reference>
<accession>A0ABP9PL34</accession>
<dbReference type="InterPro" id="IPR009078">
    <property type="entry name" value="Ferritin-like_SF"/>
</dbReference>
<organism evidence="1 2">
    <name type="scientific">Prosthecobacter algae</name>
    <dbReference type="NCBI Taxonomy" id="1144682"/>
    <lineage>
        <taxon>Bacteria</taxon>
        <taxon>Pseudomonadati</taxon>
        <taxon>Verrucomicrobiota</taxon>
        <taxon>Verrucomicrobiia</taxon>
        <taxon>Verrucomicrobiales</taxon>
        <taxon>Verrucomicrobiaceae</taxon>
        <taxon>Prosthecobacter</taxon>
    </lineage>
</organism>
<name>A0ABP9PL34_9BACT</name>
<evidence type="ECO:0008006" key="3">
    <source>
        <dbReference type="Google" id="ProtNLM"/>
    </source>
</evidence>
<dbReference type="InterPro" id="IPR012348">
    <property type="entry name" value="RNR-like"/>
</dbReference>
<dbReference type="RefSeq" id="WP_345738619.1">
    <property type="nucleotide sequence ID" value="NZ_BAABIA010000011.1"/>
</dbReference>